<protein>
    <submittedName>
        <fullName evidence="4">Phage holin family protein</fullName>
    </submittedName>
</protein>
<evidence type="ECO:0000256" key="2">
    <source>
        <dbReference type="SAM" id="MobiDB-lite"/>
    </source>
</evidence>
<feature type="region of interest" description="Disordered" evidence="2">
    <location>
        <begin position="1074"/>
        <end position="1108"/>
    </location>
</feature>
<sequence length="1161" mass="126110">MLKSLILFTLVLNIAFAKDRFSEADKKRFLDDVKQEIAEHKVENKGRVDLQIIKPGLYAELEEYLRQEKFTREELIKIKQNYETLSKDSSITSDKAEDAFYNFINKELDAINSKELAKVKEGAICNNWSCEDGFKCAPDPVQEAIGKLKKAGATCAESSECASNECVEATPGSKNKICEDVFRCFRPLALGESCMANPVCGNGACLPYNSMTSGIGESFARGSVCKKNSDCASNSCSAGICKDNFICKDCVSNGEKPQRGQKCCEGLYQNDKGMCVPDVPPSVIPQVRYAPIKKFFYVLTNALISNAEAQDVAVPTTAATVEEAVADKFINTGALNDNVNLKDEIKNNKTKYENFQAKSSTSATVDMNLEKATMKFEKRSDFKTCDMHFRDDFYNTLMSDGTFDYEVAMLGFDFVITGDADTDYWTESGKQDSSIYSRLKKIGIAHKLVRAETNKKVDYYNKKLTCMCLDVIGYDKIEDTSKKKFFSEQCDEYAKYKDPTTNYDELNGDASGVKAKRLIYAWTQNLTSFYMELTVDNSTTYGDMLAVSNWARSDAKWSTAKTENFDLFKFNIKGKGSSSVAALGGLVGALLAAGIIAILGGFATTSILSAWAAAGIITASAATGAGGLWMIASLKGAWITQRPEITDFHVAPRSYSCGKKQTCTEYTRTLVQPYNDVCGIHTSSNACLKSFVVVNENLESRYIVDPWVPYGVSKEAILKNQPVYADKMEEAFKAAKAAMISKNPGASGGGGKKGGGSFVAESYLSEVFVDATLVGRYVPALGPNLESTYFMNPDKIKLIKEAAKKFAIAEGFLKPTETANLESFANYAYEYHFLWPKKSNPGEISYPTVGLQTYLSYMAKEVSGKISTSTGKTAIGLSTLSQLHLKDLIATLKLYAEKPINQQDALKASLLSKEISKAEKELESLLTMNMMLDNKGLDSQLSTLNSTFVADQSKLAGASSANFTTEQTSFLKAIGNLRTSRKVQLKELDTYNKAMAASGDKERTTKMAAVSKSFSSKFANKSGSVFSSSGLGSSSSSSGTGSANALSDKAAKDASLNKQDAGGAYGSGTGALFGSGSRSSSGSSSGSGVESASGAGAATAATNEDEKRLADAIEARNQAKKDKYQSNEGQSLFEKVTNAYIRNYDKVLSKKKDKDVIEDKQ</sequence>
<evidence type="ECO:0000313" key="5">
    <source>
        <dbReference type="Proteomes" id="UP001302274"/>
    </source>
</evidence>
<evidence type="ECO:0000256" key="3">
    <source>
        <dbReference type="SAM" id="Phobius"/>
    </source>
</evidence>
<keyword evidence="3" id="KW-0472">Membrane</keyword>
<dbReference type="EMBL" id="JAYGJQ010000001">
    <property type="protein sequence ID" value="MEA9354626.1"/>
    <property type="molecule type" value="Genomic_DNA"/>
</dbReference>
<keyword evidence="3" id="KW-1133">Transmembrane helix</keyword>
<proteinExistence type="predicted"/>
<gene>
    <name evidence="4" type="ORF">SHI21_00320</name>
</gene>
<dbReference type="Proteomes" id="UP001302274">
    <property type="component" value="Unassembled WGS sequence"/>
</dbReference>
<dbReference type="RefSeq" id="WP_323574066.1">
    <property type="nucleotide sequence ID" value="NZ_JAYGJQ010000001.1"/>
</dbReference>
<keyword evidence="5" id="KW-1185">Reference proteome</keyword>
<keyword evidence="3" id="KW-0812">Transmembrane</keyword>
<feature type="transmembrane region" description="Helical" evidence="3">
    <location>
        <begin position="610"/>
        <end position="632"/>
    </location>
</feature>
<reference evidence="4 5" key="1">
    <citation type="submission" date="2023-11" db="EMBL/GenBank/DDBJ databases">
        <title>A Novel Polar Bacteriovorax (B. antarcticus) Isolated from the Biocrust in Antarctica.</title>
        <authorList>
            <person name="Mun W."/>
            <person name="Choi S.Y."/>
            <person name="Mitchell R.J."/>
        </authorList>
    </citation>
    <scope>NUCLEOTIDE SEQUENCE [LARGE SCALE GENOMIC DNA]</scope>
    <source>
        <strain evidence="4 5">PP10</strain>
    </source>
</reference>
<name>A0ABU5VNL2_9BACT</name>
<feature type="compositionally biased region" description="Low complexity" evidence="2">
    <location>
        <begin position="1074"/>
        <end position="1101"/>
    </location>
</feature>
<evidence type="ECO:0000313" key="4">
    <source>
        <dbReference type="EMBL" id="MEA9354626.1"/>
    </source>
</evidence>
<organism evidence="4 5">
    <name type="scientific">Bacteriovorax antarcticus</name>
    <dbReference type="NCBI Taxonomy" id="3088717"/>
    <lineage>
        <taxon>Bacteria</taxon>
        <taxon>Pseudomonadati</taxon>
        <taxon>Bdellovibrionota</taxon>
        <taxon>Bacteriovoracia</taxon>
        <taxon>Bacteriovoracales</taxon>
        <taxon>Bacteriovoracaceae</taxon>
        <taxon>Bacteriovorax</taxon>
    </lineage>
</organism>
<feature type="transmembrane region" description="Helical" evidence="3">
    <location>
        <begin position="580"/>
        <end position="603"/>
    </location>
</feature>
<comment type="caution">
    <text evidence="4">The sequence shown here is derived from an EMBL/GenBank/DDBJ whole genome shotgun (WGS) entry which is preliminary data.</text>
</comment>
<accession>A0ABU5VNL2</accession>
<keyword evidence="1" id="KW-0175">Coiled coil</keyword>
<evidence type="ECO:0000256" key="1">
    <source>
        <dbReference type="SAM" id="Coils"/>
    </source>
</evidence>
<feature type="coiled-coil region" evidence="1">
    <location>
        <begin position="908"/>
        <end position="935"/>
    </location>
</feature>